<reference evidence="3 4" key="1">
    <citation type="submission" date="2011-09" db="EMBL/GenBank/DDBJ databases">
        <title>The draft genome of Treponema saccharophilum DSM 2985.</title>
        <authorList>
            <consortium name="US DOE Joint Genome Institute (JGI-PGF)"/>
            <person name="Lucas S."/>
            <person name="Copeland A."/>
            <person name="Lapidus A."/>
            <person name="Glavina del Rio T."/>
            <person name="Dalin E."/>
            <person name="Tice H."/>
            <person name="Bruce D."/>
            <person name="Goodwin L."/>
            <person name="Pitluck S."/>
            <person name="Peters L."/>
            <person name="Kyrpides N."/>
            <person name="Mavromatis K."/>
            <person name="Ivanova N."/>
            <person name="Markowitz V."/>
            <person name="Cheng J.-F."/>
            <person name="Hugenholtz P."/>
            <person name="Woyke T."/>
            <person name="Wu D."/>
            <person name="Gronow S."/>
            <person name="Wellnitz S."/>
            <person name="Brambilla E."/>
            <person name="Klenk H.-P."/>
            <person name="Eisen J.A."/>
        </authorList>
    </citation>
    <scope>NUCLEOTIDE SEQUENCE [LARGE SCALE GENOMIC DNA]</scope>
    <source>
        <strain evidence="3 4">DSM 2985</strain>
    </source>
</reference>
<dbReference type="PATRIC" id="fig|907348.3.peg.3012"/>
<comment type="caution">
    <text evidence="3">The sequence shown here is derived from an EMBL/GenBank/DDBJ whole genome shotgun (WGS) entry which is preliminary data.</text>
</comment>
<evidence type="ECO:0000313" key="4">
    <source>
        <dbReference type="Proteomes" id="UP000003571"/>
    </source>
</evidence>
<dbReference type="Pfam" id="PF17131">
    <property type="entry name" value="LolA_like"/>
    <property type="match status" value="1"/>
</dbReference>
<proteinExistence type="predicted"/>
<accession>H7EPU9</accession>
<evidence type="ECO:0000256" key="1">
    <source>
        <dbReference type="SAM" id="SignalP"/>
    </source>
</evidence>
<dbReference type="AlphaFoldDB" id="H7EPU9"/>
<dbReference type="eggNOG" id="COG2834">
    <property type="taxonomic scope" value="Bacteria"/>
</dbReference>
<dbReference type="OrthoDB" id="9803781at2"/>
<dbReference type="RefSeq" id="WP_002706736.1">
    <property type="nucleotide sequence ID" value="NZ_AGRW01000055.1"/>
</dbReference>
<name>H7EPU9_9SPIR</name>
<gene>
    <name evidence="3" type="ORF">TresaDRAFT_0594</name>
</gene>
<dbReference type="STRING" id="907348.TresaDRAFT_0594"/>
<sequence>MKKSIAFAFIFQFSVLSSFAQSLSGYEIMKKADEVPEPVTASSTATLTIHTKKGSDRIREVLMKSKDYGDVKKEVIIFVKPKDVSGTGYLMFDYAEDASGKKKDSDNWLYMPAMKKTRRIASSGSESDGSFMGTDFTYRDMGERSLSDYDYNLLGEESVDGTDCYKVECLAKDKNQKDPRYISYIAKSDFILRKCEFYDRQNQLHRVLTCSDFNTIKGFTTAQKMKMQNVQSGTWSLFESANIVYDGGDIDDLLFTVSSLEKGRIR</sequence>
<dbReference type="InterPro" id="IPR033399">
    <property type="entry name" value="TP_0789-like"/>
</dbReference>
<keyword evidence="1" id="KW-0732">Signal</keyword>
<evidence type="ECO:0000313" key="3">
    <source>
        <dbReference type="EMBL" id="EIC00500.1"/>
    </source>
</evidence>
<dbReference type="Gene3D" id="2.50.20.10">
    <property type="entry name" value="Lipoprotein localisation LolA/LolB/LppX"/>
    <property type="match status" value="1"/>
</dbReference>
<dbReference type="Proteomes" id="UP000003571">
    <property type="component" value="Unassembled WGS sequence"/>
</dbReference>
<dbReference type="CDD" id="cd16329">
    <property type="entry name" value="LolA_like"/>
    <property type="match status" value="1"/>
</dbReference>
<feature type="chain" id="PRO_5003608924" description="Uncharacterized protein TP-0789 domain-containing protein" evidence="1">
    <location>
        <begin position="21"/>
        <end position="266"/>
    </location>
</feature>
<feature type="signal peptide" evidence="1">
    <location>
        <begin position="1"/>
        <end position="20"/>
    </location>
</feature>
<feature type="domain" description="Uncharacterized protein TP-0789" evidence="2">
    <location>
        <begin position="72"/>
        <end position="262"/>
    </location>
</feature>
<protein>
    <recommendedName>
        <fullName evidence="2">Uncharacterized protein TP-0789 domain-containing protein</fullName>
    </recommendedName>
</protein>
<dbReference type="EMBL" id="AGRW01000055">
    <property type="protein sequence ID" value="EIC00500.1"/>
    <property type="molecule type" value="Genomic_DNA"/>
</dbReference>
<evidence type="ECO:0000259" key="2">
    <source>
        <dbReference type="Pfam" id="PF17131"/>
    </source>
</evidence>
<organism evidence="3 4">
    <name type="scientific">Treponema saccharophilum DSM 2985</name>
    <dbReference type="NCBI Taxonomy" id="907348"/>
    <lineage>
        <taxon>Bacteria</taxon>
        <taxon>Pseudomonadati</taxon>
        <taxon>Spirochaetota</taxon>
        <taxon>Spirochaetia</taxon>
        <taxon>Spirochaetales</taxon>
        <taxon>Treponemataceae</taxon>
        <taxon>Treponema</taxon>
    </lineage>
</organism>
<keyword evidence="4" id="KW-1185">Reference proteome</keyword>